<name>D3DYB8_CUPMC</name>
<dbReference type="Proteomes" id="UP000002429">
    <property type="component" value="Plasmid megaplasmid"/>
</dbReference>
<accession>D3DYB8</accession>
<dbReference type="KEGG" id="rme:Rmet_6706"/>
<organism evidence="1 2">
    <name type="scientific">Cupriavidus metallidurans (strain ATCC 43123 / DSM 2839 / NBRC 102507 / CH34)</name>
    <name type="common">Ralstonia metallidurans</name>
    <dbReference type="NCBI Taxonomy" id="266264"/>
    <lineage>
        <taxon>Bacteria</taxon>
        <taxon>Pseudomonadati</taxon>
        <taxon>Pseudomonadota</taxon>
        <taxon>Betaproteobacteria</taxon>
        <taxon>Burkholderiales</taxon>
        <taxon>Burkholderiaceae</taxon>
        <taxon>Cupriavidus</taxon>
    </lineage>
</organism>
<dbReference type="AlphaFoldDB" id="D3DYB8"/>
<proteinExistence type="predicted"/>
<geneLocation type="plasmid" evidence="1 2">
    <name>megaplasmid</name>
</geneLocation>
<protein>
    <submittedName>
        <fullName evidence="1">Uncharacterized protein</fullName>
    </submittedName>
</protein>
<evidence type="ECO:0000313" key="1">
    <source>
        <dbReference type="EMBL" id="ADC45288.1"/>
    </source>
</evidence>
<sequence>MSWISDPELRLSAHESPPDNLFAQLLTSLQSGAEEQGRSRHCANLTIVIPVRCRVSRALTQHMLQTHAD</sequence>
<dbReference type="HOGENOM" id="CLU_2772950_0_0_4"/>
<dbReference type="EMBL" id="CP000353">
    <property type="protein sequence ID" value="ADC45288.1"/>
    <property type="molecule type" value="Genomic_DNA"/>
</dbReference>
<keyword evidence="2" id="KW-1185">Reference proteome</keyword>
<reference evidence="2" key="1">
    <citation type="journal article" date="2010" name="PLoS ONE">
        <title>The complete genome sequence of Cupriavidus metallidurans strain CH34, a master survivalist in harsh and anthropogenic environments.</title>
        <authorList>
            <person name="Janssen P.J."/>
            <person name="Van Houdt R."/>
            <person name="Moors H."/>
            <person name="Monsieurs P."/>
            <person name="Morin N."/>
            <person name="Michaux A."/>
            <person name="Benotmane M.A."/>
            <person name="Leys N."/>
            <person name="Vallaeys T."/>
            <person name="Lapidus A."/>
            <person name="Monchy S."/>
            <person name="Medigue C."/>
            <person name="Taghavi S."/>
            <person name="McCorkle S."/>
            <person name="Dunn J."/>
            <person name="van der Lelie D."/>
            <person name="Mergeay M."/>
        </authorList>
    </citation>
    <scope>NUCLEOTIDE SEQUENCE [LARGE SCALE GENOMIC DNA]</scope>
    <source>
        <strain evidence="2">ATCC 43123 / DSM 2839 / NBRC 102507 / CH34</strain>
    </source>
</reference>
<evidence type="ECO:0000313" key="2">
    <source>
        <dbReference type="Proteomes" id="UP000002429"/>
    </source>
</evidence>
<keyword evidence="1" id="KW-0614">Plasmid</keyword>
<gene>
    <name evidence="1" type="ordered locus">Rmet_6706</name>
</gene>